<dbReference type="InterPro" id="IPR023214">
    <property type="entry name" value="HAD_sf"/>
</dbReference>
<dbReference type="PANTHER" id="PTHR46193">
    <property type="entry name" value="6-PHOSPHOGLUCONATE PHOSPHATASE"/>
    <property type="match status" value="1"/>
</dbReference>
<comment type="similarity">
    <text evidence="2">Belongs to the HAD-like hydrolase superfamily. CbbY/CbbZ/Gph/YieH family.</text>
</comment>
<evidence type="ECO:0000256" key="2">
    <source>
        <dbReference type="ARBA" id="ARBA00006171"/>
    </source>
</evidence>
<dbReference type="InterPro" id="IPR036412">
    <property type="entry name" value="HAD-like_sf"/>
</dbReference>
<dbReference type="NCBIfam" id="TIGR01509">
    <property type="entry name" value="HAD-SF-IA-v3"/>
    <property type="match status" value="1"/>
</dbReference>
<sequence>MDQRSGPRGRDRLPAAVLWDMDGTLVDSEKVWDISLHELAEHLGGRLSRHTREAMVGSNSDRTLRLLFAEIGKPPEAEALAEAGGWLAARTAELFRAGLPWRPGAGEALRAIRDAGLPTALVTSTVRELTELALDTIGREFFDVVVCGDEVDGNNKPHPEPYLRAARLLGVPTTDCVAVEDSPTGVSAAVAAGCTVLVVPCDVSVPPGERRVFRDSLLGLDVDELGRLLRPAAA</sequence>
<reference evidence="7" key="1">
    <citation type="submission" date="2019-04" db="EMBL/GenBank/DDBJ databases">
        <title>Draft genome sequence of Pseudonocardiaceae bacterium SL3-2-4.</title>
        <authorList>
            <person name="Ningsih F."/>
            <person name="Yokota A."/>
            <person name="Sakai Y."/>
            <person name="Nanatani K."/>
            <person name="Yabe S."/>
            <person name="Oetari A."/>
            <person name="Sjamsuridzal W."/>
        </authorList>
    </citation>
    <scope>NUCLEOTIDE SEQUENCE [LARGE SCALE GENOMIC DNA]</scope>
    <source>
        <strain evidence="7">SL3-2-4</strain>
    </source>
</reference>
<accession>A0A4D4J1C1</accession>
<evidence type="ECO:0000313" key="7">
    <source>
        <dbReference type="Proteomes" id="UP000298860"/>
    </source>
</evidence>
<keyword evidence="5" id="KW-0119">Carbohydrate metabolism</keyword>
<evidence type="ECO:0000256" key="5">
    <source>
        <dbReference type="ARBA" id="ARBA00023277"/>
    </source>
</evidence>
<dbReference type="CDD" id="cd07505">
    <property type="entry name" value="HAD_BPGM-like"/>
    <property type="match status" value="1"/>
</dbReference>
<keyword evidence="3" id="KW-0479">Metal-binding</keyword>
<dbReference type="InterPro" id="IPR006439">
    <property type="entry name" value="HAD-SF_hydro_IA"/>
</dbReference>
<protein>
    <submittedName>
        <fullName evidence="6">Haloacid dehalogenase</fullName>
    </submittedName>
</protein>
<gene>
    <name evidence="6" type="ORF">GTS_02310</name>
</gene>
<dbReference type="InterPro" id="IPR023198">
    <property type="entry name" value="PGP-like_dom2"/>
</dbReference>
<keyword evidence="7" id="KW-1185">Reference proteome</keyword>
<evidence type="ECO:0000256" key="4">
    <source>
        <dbReference type="ARBA" id="ARBA00022842"/>
    </source>
</evidence>
<evidence type="ECO:0000256" key="1">
    <source>
        <dbReference type="ARBA" id="ARBA00001946"/>
    </source>
</evidence>
<dbReference type="GO" id="GO:0003824">
    <property type="term" value="F:catalytic activity"/>
    <property type="evidence" value="ECO:0007669"/>
    <property type="project" value="UniProtKB-ARBA"/>
</dbReference>
<dbReference type="InterPro" id="IPR051600">
    <property type="entry name" value="Beta-PGM-like"/>
</dbReference>
<evidence type="ECO:0000313" key="6">
    <source>
        <dbReference type="EMBL" id="GDY28598.1"/>
    </source>
</evidence>
<organism evidence="6 7">
    <name type="scientific">Gandjariella thermophila</name>
    <dbReference type="NCBI Taxonomy" id="1931992"/>
    <lineage>
        <taxon>Bacteria</taxon>
        <taxon>Bacillati</taxon>
        <taxon>Actinomycetota</taxon>
        <taxon>Actinomycetes</taxon>
        <taxon>Pseudonocardiales</taxon>
        <taxon>Pseudonocardiaceae</taxon>
        <taxon>Gandjariella</taxon>
    </lineage>
</organism>
<dbReference type="GO" id="GO:0046872">
    <property type="term" value="F:metal ion binding"/>
    <property type="evidence" value="ECO:0007669"/>
    <property type="project" value="UniProtKB-KW"/>
</dbReference>
<dbReference type="SUPFAM" id="SSF56784">
    <property type="entry name" value="HAD-like"/>
    <property type="match status" value="1"/>
</dbReference>
<dbReference type="SFLD" id="SFLDG01129">
    <property type="entry name" value="C1.5:_HAD__Beta-PGM__Phosphata"/>
    <property type="match status" value="1"/>
</dbReference>
<dbReference type="SFLD" id="SFLDS00003">
    <property type="entry name" value="Haloacid_Dehalogenase"/>
    <property type="match status" value="1"/>
</dbReference>
<dbReference type="PANTHER" id="PTHR46193:SF18">
    <property type="entry name" value="HEXITOL PHOSPHATASE B"/>
    <property type="match status" value="1"/>
</dbReference>
<comment type="cofactor">
    <cofactor evidence="1">
        <name>Mg(2+)</name>
        <dbReference type="ChEBI" id="CHEBI:18420"/>
    </cofactor>
</comment>
<dbReference type="Proteomes" id="UP000298860">
    <property type="component" value="Unassembled WGS sequence"/>
</dbReference>
<evidence type="ECO:0000256" key="3">
    <source>
        <dbReference type="ARBA" id="ARBA00022723"/>
    </source>
</evidence>
<name>A0A4D4J1C1_9PSEU</name>
<dbReference type="Pfam" id="PF00702">
    <property type="entry name" value="Hydrolase"/>
    <property type="match status" value="1"/>
</dbReference>
<comment type="caution">
    <text evidence="6">The sequence shown here is derived from an EMBL/GenBank/DDBJ whole genome shotgun (WGS) entry which is preliminary data.</text>
</comment>
<dbReference type="Gene3D" id="1.10.150.240">
    <property type="entry name" value="Putative phosphatase, domain 2"/>
    <property type="match status" value="1"/>
</dbReference>
<dbReference type="RefSeq" id="WP_264081612.1">
    <property type="nucleotide sequence ID" value="NZ_BJFL01000001.1"/>
</dbReference>
<dbReference type="EMBL" id="BJFL01000001">
    <property type="protein sequence ID" value="GDY28598.1"/>
    <property type="molecule type" value="Genomic_DNA"/>
</dbReference>
<keyword evidence="4" id="KW-0460">Magnesium</keyword>
<dbReference type="Gene3D" id="3.40.50.1000">
    <property type="entry name" value="HAD superfamily/HAD-like"/>
    <property type="match status" value="1"/>
</dbReference>
<dbReference type="AlphaFoldDB" id="A0A4D4J1C1"/>
<proteinExistence type="inferred from homology"/>